<dbReference type="Pfam" id="PF01212">
    <property type="entry name" value="Beta_elim_lyase"/>
    <property type="match status" value="1"/>
</dbReference>
<dbReference type="RefSeq" id="WP_167700860.1">
    <property type="nucleotide sequence ID" value="NZ_CP118174.1"/>
</dbReference>
<dbReference type="InterPro" id="IPR015422">
    <property type="entry name" value="PyrdxlP-dep_Trfase_small"/>
</dbReference>
<dbReference type="NCBIfam" id="NF007825">
    <property type="entry name" value="PRK10534.1"/>
    <property type="match status" value="1"/>
</dbReference>
<dbReference type="InterPro" id="IPR001597">
    <property type="entry name" value="ArAA_b-elim_lyase/Thr_aldolase"/>
</dbReference>
<dbReference type="NCBIfam" id="NF041359">
    <property type="entry name" value="GntG_guanitoxin"/>
    <property type="match status" value="1"/>
</dbReference>
<dbReference type="GO" id="GO:0006545">
    <property type="term" value="P:glycine biosynthetic process"/>
    <property type="evidence" value="ECO:0007669"/>
    <property type="project" value="TreeGrafter"/>
</dbReference>
<evidence type="ECO:0000256" key="1">
    <source>
        <dbReference type="ARBA" id="ARBA00001933"/>
    </source>
</evidence>
<dbReference type="Gene3D" id="3.40.640.10">
    <property type="entry name" value="Type I PLP-dependent aspartate aminotransferase-like (Major domain)"/>
    <property type="match status" value="1"/>
</dbReference>
<organism evidence="7 8">
    <name type="scientific">Entomospira entomophila</name>
    <dbReference type="NCBI Taxonomy" id="2719988"/>
    <lineage>
        <taxon>Bacteria</taxon>
        <taxon>Pseudomonadati</taxon>
        <taxon>Spirochaetota</taxon>
        <taxon>Spirochaetia</taxon>
        <taxon>Spirochaetales</taxon>
        <taxon>Spirochaetaceae</taxon>
        <taxon>Entomospira</taxon>
    </lineage>
</organism>
<protein>
    <submittedName>
        <fullName evidence="7">Low-specificity L-threonine aldolase</fullName>
        <ecNumber evidence="7">4.1.2.48</ecNumber>
    </submittedName>
</protein>
<accession>A0A968G914</accession>
<evidence type="ECO:0000313" key="7">
    <source>
        <dbReference type="EMBL" id="NIZ40782.1"/>
    </source>
</evidence>
<name>A0A968G914_9SPIO</name>
<evidence type="ECO:0000259" key="6">
    <source>
        <dbReference type="Pfam" id="PF01212"/>
    </source>
</evidence>
<feature type="modified residue" description="N6-(pyridoxal phosphate)lysine" evidence="5">
    <location>
        <position position="202"/>
    </location>
</feature>
<comment type="caution">
    <text evidence="7">The sequence shown here is derived from an EMBL/GenBank/DDBJ whole genome shotgun (WGS) entry which is preliminary data.</text>
</comment>
<keyword evidence="8" id="KW-1185">Reference proteome</keyword>
<evidence type="ECO:0000256" key="2">
    <source>
        <dbReference type="ARBA" id="ARBA00006966"/>
    </source>
</evidence>
<dbReference type="PANTHER" id="PTHR48097">
    <property type="entry name" value="L-THREONINE ALDOLASE-RELATED"/>
    <property type="match status" value="1"/>
</dbReference>
<dbReference type="Gene3D" id="3.90.1150.10">
    <property type="entry name" value="Aspartate Aminotransferase, domain 1"/>
    <property type="match status" value="1"/>
</dbReference>
<dbReference type="AlphaFoldDB" id="A0A968G914"/>
<keyword evidence="4 7" id="KW-0456">Lyase</keyword>
<dbReference type="PIRSF" id="PIRSF017617">
    <property type="entry name" value="Thr_aldolase"/>
    <property type="match status" value="1"/>
</dbReference>
<dbReference type="FunFam" id="3.40.640.10:FF:000030">
    <property type="entry name" value="Low-specificity L-threonine aldolase"/>
    <property type="match status" value="1"/>
</dbReference>
<dbReference type="GO" id="GO:0008732">
    <property type="term" value="F:L-allo-threonine aldolase activity"/>
    <property type="evidence" value="ECO:0007669"/>
    <property type="project" value="TreeGrafter"/>
</dbReference>
<dbReference type="GO" id="GO:0006567">
    <property type="term" value="P:L-threonine catabolic process"/>
    <property type="evidence" value="ECO:0007669"/>
    <property type="project" value="TreeGrafter"/>
</dbReference>
<proteinExistence type="inferred from homology"/>
<evidence type="ECO:0000256" key="3">
    <source>
        <dbReference type="ARBA" id="ARBA00022898"/>
    </source>
</evidence>
<reference evidence="7 8" key="1">
    <citation type="submission" date="2020-03" db="EMBL/GenBank/DDBJ databases">
        <title>Spirochaetal bacteria isolated from arthropods constitute a novel genus Entomospira genus novum within the order Spirochaetales.</title>
        <authorList>
            <person name="Grana-Miraglia L."/>
            <person name="Sikutova S."/>
            <person name="Fingerle V."/>
            <person name="Sing A."/>
            <person name="Castillo-Ramirez S."/>
            <person name="Margos G."/>
            <person name="Rudolf I."/>
        </authorList>
    </citation>
    <scope>NUCLEOTIDE SEQUENCE [LARGE SCALE GENOMIC DNA]</scope>
    <source>
        <strain evidence="7 8">BR193</strain>
    </source>
</reference>
<dbReference type="InterPro" id="IPR015424">
    <property type="entry name" value="PyrdxlP-dep_Trfase"/>
</dbReference>
<dbReference type="InterPro" id="IPR015421">
    <property type="entry name" value="PyrdxlP-dep_Trfase_major"/>
</dbReference>
<evidence type="ECO:0000256" key="4">
    <source>
        <dbReference type="ARBA" id="ARBA00023239"/>
    </source>
</evidence>
<dbReference type="Proteomes" id="UP000711995">
    <property type="component" value="Unassembled WGS sequence"/>
</dbReference>
<dbReference type="EMBL" id="JAATLJ010000001">
    <property type="protein sequence ID" value="NIZ40782.1"/>
    <property type="molecule type" value="Genomic_DNA"/>
</dbReference>
<keyword evidence="3" id="KW-0663">Pyridoxal phosphate</keyword>
<dbReference type="EC" id="4.1.2.48" evidence="7"/>
<gene>
    <name evidence="7" type="primary">ltaE</name>
    <name evidence="7" type="ORF">HCT14_04575</name>
</gene>
<dbReference type="GO" id="GO:0005829">
    <property type="term" value="C:cytosol"/>
    <property type="evidence" value="ECO:0007669"/>
    <property type="project" value="TreeGrafter"/>
</dbReference>
<feature type="domain" description="Aromatic amino acid beta-eliminating lyase/threonine aldolase" evidence="6">
    <location>
        <begin position="5"/>
        <end position="288"/>
    </location>
</feature>
<sequence>MHKIDLRSDTLTKPSEAMRKVMAHAEVGDDVYMEDPKVLQLEEKAAHILGKESALFVSSGTMGNLIAAYIHAPRGTEVMMHEKAHTYRTELSGISAVAGAKPLLVAGERGILRRSAMEKFISKRSIYYTERTSALFIENTHNFCGGTVWSALELAEAAEFATEYKLALHMDGARLFNASIASGLSAQEIVKDCDSITFCLSKGLGAPVGSMLAGDRDFILEARRVRKMLGGGMRQIGMLAAAGMYALDHNIDRLKEDHDHARILADACRENPLFQNIIEPETNILFVDTVRPAMQIIEKLAQHKIITMALDSHTVRFVTHLDVSSADIHRAAEVIRELK</sequence>
<dbReference type="SUPFAM" id="SSF53383">
    <property type="entry name" value="PLP-dependent transferases"/>
    <property type="match status" value="1"/>
</dbReference>
<dbReference type="InterPro" id="IPR023603">
    <property type="entry name" value="Low_specificity_L-TA-like"/>
</dbReference>
<comment type="cofactor">
    <cofactor evidence="1">
        <name>pyridoxal 5'-phosphate</name>
        <dbReference type="ChEBI" id="CHEBI:597326"/>
    </cofactor>
</comment>
<comment type="similarity">
    <text evidence="2">Belongs to the threonine aldolase family.</text>
</comment>
<evidence type="ECO:0000313" key="8">
    <source>
        <dbReference type="Proteomes" id="UP000711995"/>
    </source>
</evidence>
<dbReference type="PANTHER" id="PTHR48097:SF9">
    <property type="entry name" value="L-THREONINE ALDOLASE"/>
    <property type="match status" value="1"/>
</dbReference>
<evidence type="ECO:0000256" key="5">
    <source>
        <dbReference type="PIRSR" id="PIRSR017617-1"/>
    </source>
</evidence>